<protein>
    <recommendedName>
        <fullName evidence="1">ELMO domain-containing protein</fullName>
    </recommendedName>
</protein>
<dbReference type="PANTHER" id="PTHR12771:SF51">
    <property type="entry name" value="LD01482P"/>
    <property type="match status" value="1"/>
</dbReference>
<dbReference type="PANTHER" id="PTHR12771">
    <property type="entry name" value="ENGULFMENT AND CELL MOTILITY"/>
    <property type="match status" value="1"/>
</dbReference>
<dbReference type="AlphaFoldDB" id="A0A7S4IS96"/>
<dbReference type="InterPro" id="IPR006816">
    <property type="entry name" value="ELMO_dom"/>
</dbReference>
<evidence type="ECO:0000313" key="2">
    <source>
        <dbReference type="EMBL" id="CAE2238044.1"/>
    </source>
</evidence>
<gene>
    <name evidence="2" type="ORF">VSP0166_LOCUS16326</name>
</gene>
<dbReference type="PROSITE" id="PS51335">
    <property type="entry name" value="ELMO"/>
    <property type="match status" value="1"/>
</dbReference>
<reference evidence="2" key="1">
    <citation type="submission" date="2021-01" db="EMBL/GenBank/DDBJ databases">
        <authorList>
            <person name="Corre E."/>
            <person name="Pelletier E."/>
            <person name="Niang G."/>
            <person name="Scheremetjew M."/>
            <person name="Finn R."/>
            <person name="Kale V."/>
            <person name="Holt S."/>
            <person name="Cochrane G."/>
            <person name="Meng A."/>
            <person name="Brown T."/>
            <person name="Cohen L."/>
        </authorList>
    </citation>
    <scope>NUCLEOTIDE SEQUENCE</scope>
    <source>
        <strain evidence="2">DIVA3 518/3/11/1/6</strain>
    </source>
</reference>
<dbReference type="InterPro" id="IPR050868">
    <property type="entry name" value="ELMO_domain-containing"/>
</dbReference>
<evidence type="ECO:0000259" key="1">
    <source>
        <dbReference type="PROSITE" id="PS51335"/>
    </source>
</evidence>
<dbReference type="Pfam" id="PF04727">
    <property type="entry name" value="ELMO_CED12"/>
    <property type="match status" value="1"/>
</dbReference>
<name>A0A7S4IS96_9EUKA</name>
<proteinExistence type="predicted"/>
<accession>A0A7S4IS96</accession>
<sequence length="334" mass="38738">MSFRLCWILVSSKMLLKNFECDIARMDLVPTALPFVVGGTVACATIAVGVWQRHRIVGFWNGESLEKILQRKNENEVKLAFVDFMILKSAKGDIPLNMDQNFDVNKKRDQLMQEHNLSQKYGSDSKISQNLYLCLESVKQVNELHHTLESRRKVSFDQEIEAHVNVLRQFWNQVATEKDGEFTLESKSWQDFGFQGNNPSSDFRAGGLLSAQNLMEFATRYPVPYKKSLEMASKDETYAPHAIVGIHITMFVMKLLEEGKLHQHFMQTSSTEKEFVRIYSFLFYKMILYWVSSKPENIFEYNSKEAEFFSLVTSRMEQQGGLVYLDSDFDNNMF</sequence>
<dbReference type="EMBL" id="HBKP01023410">
    <property type="protein sequence ID" value="CAE2238044.1"/>
    <property type="molecule type" value="Transcribed_RNA"/>
</dbReference>
<organism evidence="2">
    <name type="scientific">Vannella robusta</name>
    <dbReference type="NCBI Taxonomy" id="1487602"/>
    <lineage>
        <taxon>Eukaryota</taxon>
        <taxon>Amoebozoa</taxon>
        <taxon>Discosea</taxon>
        <taxon>Flabellinia</taxon>
        <taxon>Vannellidae</taxon>
        <taxon>Vannella</taxon>
    </lineage>
</organism>
<feature type="domain" description="ELMO" evidence="1">
    <location>
        <begin position="162"/>
        <end position="316"/>
    </location>
</feature>